<comment type="caution">
    <text evidence="2">The sequence shown here is derived from an EMBL/GenBank/DDBJ whole genome shotgun (WGS) entry which is preliminary data.</text>
</comment>
<keyword evidence="1" id="KW-0812">Transmembrane</keyword>
<feature type="transmembrane region" description="Helical" evidence="1">
    <location>
        <begin position="28"/>
        <end position="49"/>
    </location>
</feature>
<reference evidence="2" key="1">
    <citation type="journal article" date="2014" name="Front. Microbiol.">
        <title>High frequency of phylogenetically diverse reductive dehalogenase-homologous genes in deep subseafloor sedimentary metagenomes.</title>
        <authorList>
            <person name="Kawai M."/>
            <person name="Futagami T."/>
            <person name="Toyoda A."/>
            <person name="Takaki Y."/>
            <person name="Nishi S."/>
            <person name="Hori S."/>
            <person name="Arai W."/>
            <person name="Tsubouchi T."/>
            <person name="Morono Y."/>
            <person name="Uchiyama I."/>
            <person name="Ito T."/>
            <person name="Fujiyama A."/>
            <person name="Inagaki F."/>
            <person name="Takami H."/>
        </authorList>
    </citation>
    <scope>NUCLEOTIDE SEQUENCE</scope>
    <source>
        <strain evidence="2">Expedition CK06-06</strain>
    </source>
</reference>
<protein>
    <submittedName>
        <fullName evidence="2">Uncharacterized protein</fullName>
    </submittedName>
</protein>
<dbReference type="EMBL" id="BARS01003180">
    <property type="protein sequence ID" value="GAF78824.1"/>
    <property type="molecule type" value="Genomic_DNA"/>
</dbReference>
<name>X0SCT0_9ZZZZ</name>
<sequence>MTLFGLLETAMGLATFYVAGVNPTYSNLFMFTLSLVLIYTGLLFVLLGIDKHERGRA</sequence>
<keyword evidence="1" id="KW-0472">Membrane</keyword>
<accession>X0SCT0</accession>
<dbReference type="AlphaFoldDB" id="X0SCT0"/>
<keyword evidence="1" id="KW-1133">Transmembrane helix</keyword>
<evidence type="ECO:0000256" key="1">
    <source>
        <dbReference type="SAM" id="Phobius"/>
    </source>
</evidence>
<proteinExistence type="predicted"/>
<organism evidence="2">
    <name type="scientific">marine sediment metagenome</name>
    <dbReference type="NCBI Taxonomy" id="412755"/>
    <lineage>
        <taxon>unclassified sequences</taxon>
        <taxon>metagenomes</taxon>
        <taxon>ecological metagenomes</taxon>
    </lineage>
</organism>
<evidence type="ECO:0000313" key="2">
    <source>
        <dbReference type="EMBL" id="GAF78824.1"/>
    </source>
</evidence>
<gene>
    <name evidence="2" type="ORF">S01H1_06128</name>
</gene>